<protein>
    <recommendedName>
        <fullName evidence="2">DUF7978 domain-containing protein</fullName>
    </recommendedName>
</protein>
<keyword evidence="1" id="KW-0812">Transmembrane</keyword>
<evidence type="ECO:0000313" key="4">
    <source>
        <dbReference type="EMBL" id="AXR82431.1"/>
    </source>
</evidence>
<dbReference type="KEGG" id="nan:AArc1_1251"/>
<evidence type="ECO:0000313" key="5">
    <source>
        <dbReference type="Proteomes" id="UP000258613"/>
    </source>
</evidence>
<dbReference type="KEGG" id="nag:AArcMg_2439"/>
<evidence type="ECO:0000259" key="2">
    <source>
        <dbReference type="Pfam" id="PF25933"/>
    </source>
</evidence>
<dbReference type="EMBL" id="CP027033">
    <property type="protein sequence ID" value="AXR82431.1"/>
    <property type="molecule type" value="Genomic_DNA"/>
</dbReference>
<keyword evidence="1" id="KW-0472">Membrane</keyword>
<feature type="transmembrane region" description="Helical" evidence="1">
    <location>
        <begin position="87"/>
        <end position="115"/>
    </location>
</feature>
<dbReference type="Proteomes" id="UP000258707">
    <property type="component" value="Chromosome"/>
</dbReference>
<dbReference type="GeneID" id="37642927"/>
<dbReference type="OrthoDB" id="270777at2157"/>
<dbReference type="RefSeq" id="WP_117363749.1">
    <property type="nucleotide sequence ID" value="NZ_CP024047.1"/>
</dbReference>
<feature type="transmembrane region" description="Helical" evidence="1">
    <location>
        <begin position="127"/>
        <end position="150"/>
    </location>
</feature>
<reference evidence="6" key="1">
    <citation type="submission" date="2017-10" db="EMBL/GenBank/DDBJ databases">
        <title>Phenotypic and genomic properties of facultatively anaerobic sulfur-reducing natronoarchaea from hypersaline soda lakes.</title>
        <authorList>
            <person name="Sorokin D.Y."/>
            <person name="Kublanov I.V."/>
            <person name="Roman P."/>
            <person name="Sinninghe Damste J.S."/>
            <person name="Golyshin P.N."/>
            <person name="Rojo D."/>
            <person name="Ciordia S."/>
            <person name="Mena Md.C."/>
            <person name="Ferrer M."/>
            <person name="Messina E."/>
            <person name="Smedile F."/>
            <person name="La Spada G."/>
            <person name="La Cono V."/>
            <person name="Yakimov M.M."/>
        </authorList>
    </citation>
    <scope>NUCLEOTIDE SEQUENCE [LARGE SCALE GENOMIC DNA]</scope>
    <source>
        <strain evidence="6">AArc1</strain>
    </source>
</reference>
<organism evidence="3 6">
    <name type="scientific">Natrarchaeobaculum sulfurireducens</name>
    <dbReference type="NCBI Taxonomy" id="2044521"/>
    <lineage>
        <taxon>Archaea</taxon>
        <taxon>Methanobacteriati</taxon>
        <taxon>Methanobacteriota</taxon>
        <taxon>Stenosarchaea group</taxon>
        <taxon>Halobacteria</taxon>
        <taxon>Halobacteriales</taxon>
        <taxon>Natrialbaceae</taxon>
        <taxon>Natrarchaeobaculum</taxon>
    </lineage>
</organism>
<feature type="domain" description="DUF7978" evidence="2">
    <location>
        <begin position="9"/>
        <end position="187"/>
    </location>
</feature>
<keyword evidence="1" id="KW-1133">Transmembrane helix</keyword>
<gene>
    <name evidence="3" type="ORF">AArc1_1251</name>
    <name evidence="4" type="ORF">AArcMg_2439</name>
</gene>
<reference evidence="5" key="2">
    <citation type="submission" date="2018-02" db="EMBL/GenBank/DDBJ databases">
        <title>Phenotypic and genomic properties of facultatively anaerobic sulfur-reducing natronoarchaea from hypersaline soda lakes.</title>
        <authorList>
            <person name="Sorokin D.Y."/>
            <person name="Kublanov I.V."/>
            <person name="Roman P."/>
            <person name="Sinninghe Damste J.S."/>
            <person name="Golyshin P.N."/>
            <person name="Rojo D."/>
            <person name="Ciordia S."/>
            <person name="Mena M.D.C."/>
            <person name="Ferrer M."/>
            <person name="Messina E."/>
            <person name="Smedile F."/>
            <person name="La Spada G."/>
            <person name="La Cono V."/>
            <person name="Yakimov M.M."/>
        </authorList>
    </citation>
    <scope>NUCLEOTIDE SEQUENCE [LARGE SCALE GENOMIC DNA]</scope>
    <source>
        <strain evidence="5">AArc-Mg</strain>
    </source>
</reference>
<evidence type="ECO:0000313" key="3">
    <source>
        <dbReference type="EMBL" id="AXR77590.1"/>
    </source>
</evidence>
<sequence>MAEQRRIPIPVRTGAVAGVVTWLVGYVAIYVVGLDALRAELRASGLEVLLETATDWQLAGWLFFDAHGVTLDVPTLALGGTLEGQGLLAAIGGSFVALYGLPVVALVLAGGVVTWRHRRTYTRPTDAGIAGATTVVGYLPCVVGGLVAFTVDAGEIVLRPELLVGVVLAGLAYPIVFGALGGMLVAVAGNRYDLA</sequence>
<evidence type="ECO:0000313" key="6">
    <source>
        <dbReference type="Proteomes" id="UP000258707"/>
    </source>
</evidence>
<dbReference type="EMBL" id="CP024047">
    <property type="protein sequence ID" value="AXR77590.1"/>
    <property type="molecule type" value="Genomic_DNA"/>
</dbReference>
<feature type="transmembrane region" description="Helical" evidence="1">
    <location>
        <begin position="162"/>
        <end position="188"/>
    </location>
</feature>
<feature type="transmembrane region" description="Helical" evidence="1">
    <location>
        <begin position="12"/>
        <end position="32"/>
    </location>
</feature>
<reference evidence="3" key="3">
    <citation type="journal article" date="2019" name="Int. J. Syst. Evol. Microbiol.">
        <title>Natronolimnobius sulfurireducens sp. nov. and Halalkaliarchaeum desulfuricum gen. nov., sp. nov., the first sulfur-respiring alkaliphilic haloarchaea from hypersaline alkaline lakes.</title>
        <authorList>
            <person name="Sorokin D.Y."/>
            <person name="Yakimov M."/>
            <person name="Messina E."/>
            <person name="Merkel A.Y."/>
            <person name="Bale N.J."/>
            <person name="Sinninghe Damste J.S."/>
        </authorList>
    </citation>
    <scope>NUCLEOTIDE SEQUENCE</scope>
    <source>
        <strain evidence="4">AArc-Mg</strain>
        <strain evidence="3">AArc1</strain>
    </source>
</reference>
<dbReference type="AlphaFoldDB" id="A0A346PDJ5"/>
<evidence type="ECO:0000256" key="1">
    <source>
        <dbReference type="SAM" id="Phobius"/>
    </source>
</evidence>
<dbReference type="InterPro" id="IPR058284">
    <property type="entry name" value="DUF7978"/>
</dbReference>
<accession>A0A346PDJ5</accession>
<keyword evidence="5" id="KW-1185">Reference proteome</keyword>
<name>A0A346PDJ5_9EURY</name>
<proteinExistence type="predicted"/>
<accession>A0A346PSD6</accession>
<dbReference type="Proteomes" id="UP000258613">
    <property type="component" value="Chromosome"/>
</dbReference>
<dbReference type="Pfam" id="PF25933">
    <property type="entry name" value="DUF7978"/>
    <property type="match status" value="1"/>
</dbReference>